<reference evidence="2" key="1">
    <citation type="submission" date="2015-06" db="EMBL/GenBank/DDBJ databases">
        <authorList>
            <person name="Joergensen T."/>
        </authorList>
    </citation>
    <scope>NUCLEOTIDE SEQUENCE</scope>
    <source>
        <plasmid evidence="2">pRGRH1801</plasmid>
    </source>
</reference>
<organism evidence="2">
    <name type="scientific">uncultured prokaryote</name>
    <dbReference type="NCBI Taxonomy" id="198431"/>
    <lineage>
        <taxon>unclassified sequences</taxon>
        <taxon>environmental samples</taxon>
    </lineage>
</organism>
<sequence>MTSDLFGDLPEQPALTDEQLREMGLKPVRSFIRTDASKAALRTAKHRAKLEEEGRAQLNVVAPLEAHELVKELTRRITAGEDPRAVLSDLAGSQNSQLGKIEPPAPAPARKVDVSPAPTLPEADALVVAAAHAPGLRGWLIRRLAGV</sequence>
<dbReference type="EMBL" id="LN854300">
    <property type="protein sequence ID" value="CRY97976.1"/>
    <property type="molecule type" value="Genomic_DNA"/>
</dbReference>
<evidence type="ECO:0000256" key="1">
    <source>
        <dbReference type="SAM" id="MobiDB-lite"/>
    </source>
</evidence>
<proteinExistence type="predicted"/>
<geneLocation type="plasmid" evidence="2">
    <name>pRGRH1801</name>
</geneLocation>
<feature type="region of interest" description="Disordered" evidence="1">
    <location>
        <begin position="90"/>
        <end position="116"/>
    </location>
</feature>
<evidence type="ECO:0000313" key="2">
    <source>
        <dbReference type="EMBL" id="CRY97976.1"/>
    </source>
</evidence>
<name>A0A0H5Q7H7_9ZZZZ</name>
<accession>A0A0H5Q7H7</accession>
<protein>
    <submittedName>
        <fullName evidence="2">Uncharacterized protein</fullName>
    </submittedName>
</protein>
<reference evidence="2" key="2">
    <citation type="submission" date="2015-07" db="EMBL/GenBank/DDBJ databases">
        <title>Plasmids, circular viruses and viroids from rat gut.</title>
        <authorList>
            <person name="Jorgensen T.J."/>
            <person name="Hansen M.A."/>
            <person name="Xu Z."/>
            <person name="Tabak M.A."/>
            <person name="Sorensen S.J."/>
            <person name="Hansen L.H."/>
        </authorList>
    </citation>
    <scope>NUCLEOTIDE SEQUENCE</scope>
    <source>
        <plasmid evidence="2">pRGRH1801</plasmid>
    </source>
</reference>
<keyword evidence="2" id="KW-0614">Plasmid</keyword>
<dbReference type="AlphaFoldDB" id="A0A0H5Q7H7"/>